<dbReference type="CDD" id="cd05233">
    <property type="entry name" value="SDR_c"/>
    <property type="match status" value="1"/>
</dbReference>
<evidence type="ECO:0000313" key="4">
    <source>
        <dbReference type="EMBL" id="SHJ49291.1"/>
    </source>
</evidence>
<dbReference type="SUPFAM" id="SSF51735">
    <property type="entry name" value="NAD(P)-binding Rossmann-fold domains"/>
    <property type="match status" value="1"/>
</dbReference>
<dbReference type="PANTHER" id="PTHR44196">
    <property type="entry name" value="DEHYDROGENASE/REDUCTASE SDR FAMILY MEMBER 7B"/>
    <property type="match status" value="1"/>
</dbReference>
<protein>
    <recommendedName>
        <fullName evidence="6">Short-chain dehydrogenase</fullName>
    </recommendedName>
</protein>
<accession>A0A1M6JRK9</accession>
<evidence type="ECO:0008006" key="6">
    <source>
        <dbReference type="Google" id="ProtNLM"/>
    </source>
</evidence>
<dbReference type="RefSeq" id="WP_073320150.1">
    <property type="nucleotide sequence ID" value="NZ_FQYP01000009.1"/>
</dbReference>
<keyword evidence="5" id="KW-1185">Reference proteome</keyword>
<dbReference type="PRINTS" id="PR00080">
    <property type="entry name" value="SDRFAMILY"/>
</dbReference>
<dbReference type="EMBL" id="FQYP01000009">
    <property type="protein sequence ID" value="SHJ49291.1"/>
    <property type="molecule type" value="Genomic_DNA"/>
</dbReference>
<dbReference type="InterPro" id="IPR002347">
    <property type="entry name" value="SDR_fam"/>
</dbReference>
<dbReference type="Gene3D" id="3.40.50.720">
    <property type="entry name" value="NAD(P)-binding Rossmann-like Domain"/>
    <property type="match status" value="1"/>
</dbReference>
<dbReference type="STRING" id="570521.SAMN04488508_109208"/>
<dbReference type="PANTHER" id="PTHR44196:SF2">
    <property type="entry name" value="SHORT-CHAIN DEHYDROGENASE-RELATED"/>
    <property type="match status" value="1"/>
</dbReference>
<proteinExistence type="inferred from homology"/>
<evidence type="ECO:0000256" key="3">
    <source>
        <dbReference type="RuleBase" id="RU000363"/>
    </source>
</evidence>
<evidence type="ECO:0000256" key="2">
    <source>
        <dbReference type="ARBA" id="ARBA00023002"/>
    </source>
</evidence>
<dbReference type="GO" id="GO:0016491">
    <property type="term" value="F:oxidoreductase activity"/>
    <property type="evidence" value="ECO:0007669"/>
    <property type="project" value="UniProtKB-KW"/>
</dbReference>
<dbReference type="GO" id="GO:0016020">
    <property type="term" value="C:membrane"/>
    <property type="evidence" value="ECO:0007669"/>
    <property type="project" value="TreeGrafter"/>
</dbReference>
<gene>
    <name evidence="4" type="ORF">SAMN04488508_109208</name>
</gene>
<dbReference type="OrthoDB" id="9808814at2"/>
<keyword evidence="2" id="KW-0560">Oxidoreductase</keyword>
<evidence type="ECO:0000256" key="1">
    <source>
        <dbReference type="ARBA" id="ARBA00006484"/>
    </source>
</evidence>
<dbReference type="Pfam" id="PF00106">
    <property type="entry name" value="adh_short"/>
    <property type="match status" value="1"/>
</dbReference>
<reference evidence="5" key="1">
    <citation type="submission" date="2016-11" db="EMBL/GenBank/DDBJ databases">
        <authorList>
            <person name="Varghese N."/>
            <person name="Submissions S."/>
        </authorList>
    </citation>
    <scope>NUCLEOTIDE SEQUENCE [LARGE SCALE GENOMIC DNA]</scope>
    <source>
        <strain evidence="5">DSM 22623</strain>
    </source>
</reference>
<name>A0A1M6JRK9_9FLAO</name>
<organism evidence="4 5">
    <name type="scientific">Aquimarina spongiae</name>
    <dbReference type="NCBI Taxonomy" id="570521"/>
    <lineage>
        <taxon>Bacteria</taxon>
        <taxon>Pseudomonadati</taxon>
        <taxon>Bacteroidota</taxon>
        <taxon>Flavobacteriia</taxon>
        <taxon>Flavobacteriales</taxon>
        <taxon>Flavobacteriaceae</taxon>
        <taxon>Aquimarina</taxon>
    </lineage>
</organism>
<dbReference type="AlphaFoldDB" id="A0A1M6JRK9"/>
<comment type="similarity">
    <text evidence="1 3">Belongs to the short-chain dehydrogenases/reductases (SDR) family.</text>
</comment>
<sequence length="264" mass="29668">MSKMALISGGSSGIGYSLSRYFAKAGYTLLWVSLLPEEIEVSKKKLLQEIEGCTIHTLVEDLSITNAAHKVHQWVTKNEWSIDVLVNNAGFGTYGYLSNTPLEKELKMVHLHVVCVYEMTKLFLKDMTNKNKGTIINISSNSSFQPTPKLSTYGATKAFVTHFSRSLNEELKMQQSKVKVICVCPAAIENTNFKKSGNMEKVRTFQGIAATTVEEVASDIWKGFSGGKDFIISGRKMRMLYRISGLLPYRFQQFLVRKEIKEIA</sequence>
<dbReference type="InterPro" id="IPR036291">
    <property type="entry name" value="NAD(P)-bd_dom_sf"/>
</dbReference>
<evidence type="ECO:0000313" key="5">
    <source>
        <dbReference type="Proteomes" id="UP000184432"/>
    </source>
</evidence>
<dbReference type="PRINTS" id="PR00081">
    <property type="entry name" value="GDHRDH"/>
</dbReference>
<dbReference type="Proteomes" id="UP000184432">
    <property type="component" value="Unassembled WGS sequence"/>
</dbReference>